<comment type="caution">
    <text evidence="5">The sequence shown here is derived from an EMBL/GenBank/DDBJ whole genome shotgun (WGS) entry which is preliminary data.</text>
</comment>
<dbReference type="Pfam" id="PF13193">
    <property type="entry name" value="AMP-binding_C"/>
    <property type="match status" value="1"/>
</dbReference>
<dbReference type="RefSeq" id="WP_218588998.1">
    <property type="nucleotide sequence ID" value="NZ_JADQDE010000001.1"/>
</dbReference>
<dbReference type="InterPro" id="IPR025110">
    <property type="entry name" value="AMP-bd_C"/>
</dbReference>
<proteinExistence type="inferred from homology"/>
<feature type="domain" description="AMP-binding enzyme C-terminal" evidence="4">
    <location>
        <begin position="446"/>
        <end position="522"/>
    </location>
</feature>
<keyword evidence="6" id="KW-1185">Reference proteome</keyword>
<evidence type="ECO:0000313" key="6">
    <source>
        <dbReference type="Proteomes" id="UP000694300"/>
    </source>
</evidence>
<name>A0ABS6UEE3_9PSEU</name>
<evidence type="ECO:0000259" key="3">
    <source>
        <dbReference type="Pfam" id="PF00501"/>
    </source>
</evidence>
<feature type="domain" description="AMP-dependent synthetase/ligase" evidence="3">
    <location>
        <begin position="32"/>
        <end position="396"/>
    </location>
</feature>
<dbReference type="InterPro" id="IPR000873">
    <property type="entry name" value="AMP-dep_synth/lig_dom"/>
</dbReference>
<dbReference type="PANTHER" id="PTHR43201">
    <property type="entry name" value="ACYL-COA SYNTHETASE"/>
    <property type="match status" value="1"/>
</dbReference>
<dbReference type="Proteomes" id="UP000694300">
    <property type="component" value="Unassembled WGS sequence"/>
</dbReference>
<evidence type="ECO:0000259" key="4">
    <source>
        <dbReference type="Pfam" id="PF13193"/>
    </source>
</evidence>
<comment type="similarity">
    <text evidence="1">Belongs to the ATP-dependent AMP-binding enzyme family.</text>
</comment>
<organism evidence="5 6">
    <name type="scientific">Pseudonocardia oceani</name>
    <dbReference type="NCBI Taxonomy" id="2792013"/>
    <lineage>
        <taxon>Bacteria</taxon>
        <taxon>Bacillati</taxon>
        <taxon>Actinomycetota</taxon>
        <taxon>Actinomycetes</taxon>
        <taxon>Pseudonocardiales</taxon>
        <taxon>Pseudonocardiaceae</taxon>
        <taxon>Pseudonocardia</taxon>
    </lineage>
</organism>
<dbReference type="EMBL" id="JADQDF010000001">
    <property type="protein sequence ID" value="MBW0130590.1"/>
    <property type="molecule type" value="Genomic_DNA"/>
</dbReference>
<accession>A0ABS6UEE3</accession>
<protein>
    <submittedName>
        <fullName evidence="5">AMP-binding protein</fullName>
    </submittedName>
</protein>
<dbReference type="PANTHER" id="PTHR43201:SF5">
    <property type="entry name" value="MEDIUM-CHAIN ACYL-COA LIGASE ACSF2, MITOCHONDRIAL"/>
    <property type="match status" value="1"/>
</dbReference>
<sequence>MITPARLIPELVAHFTDRGLWRDTLTDSHLAAHARADGARLAVVDRDRSVSYAELDALVNRTASALRARGIDRGDVVAWQLPNWVEAFAVHHGAIRIGAVSNPIIPIYRHREMEFILRQSGAKIVIGPGVFRGFDHAAMLVQLRDELPALRDVVVVGGQAPAGALPFAELLAAGSDGPPAAERGANDVTVLLYTSGTTADPKGALHTHNTLDYENRSIIELFGLGGHDVVFMPSPVAHITGVLYALQLPFMLGTHVVLQDVWEPGRALELLERHRCSFTVAATPFLHGILHHPDRPRFDLGSFTTFACGGADVPPELIRHATRELGCMAARAYGSTEFPTLSAGNAADPVEKRATTDGRRIGAAEAKVLGLDGRPVAPGVAGELFVRGPELFVGYLDAGLDEEAFDAEGWFATGDLAVLDAEGYVQITGRRKDIIIRGGENISAKEVEDLLFEHPAVREVAVVGMPDPVLVERICAYVVPVDDAAVELADLVAFLRGRRIANQKLPERLEVVTEMPRTASGKIQKFRLREDVRRRLTEGVAS</sequence>
<keyword evidence="2" id="KW-0436">Ligase</keyword>
<dbReference type="Pfam" id="PF00501">
    <property type="entry name" value="AMP-binding"/>
    <property type="match status" value="1"/>
</dbReference>
<evidence type="ECO:0000256" key="1">
    <source>
        <dbReference type="ARBA" id="ARBA00006432"/>
    </source>
</evidence>
<evidence type="ECO:0000256" key="2">
    <source>
        <dbReference type="ARBA" id="ARBA00022598"/>
    </source>
</evidence>
<evidence type="ECO:0000313" key="5">
    <source>
        <dbReference type="EMBL" id="MBW0130590.1"/>
    </source>
</evidence>
<reference evidence="5 6" key="1">
    <citation type="submission" date="2020-11" db="EMBL/GenBank/DDBJ databases">
        <title>Pseudonocardia abyssalis sp. nov. and Pseudonocardia oceani sp. nov., description and phylogenomic analysis of two novel actinomycetes isolated from the deep Southern Ocean.</title>
        <authorList>
            <person name="Parra J."/>
        </authorList>
    </citation>
    <scope>NUCLEOTIDE SEQUENCE [LARGE SCALE GENOMIC DNA]</scope>
    <source>
        <strain evidence="6">KRD185</strain>
    </source>
</reference>
<gene>
    <name evidence="5" type="ORF">I4I82_23360</name>
</gene>